<dbReference type="GO" id="GO:0005840">
    <property type="term" value="C:ribosome"/>
    <property type="evidence" value="ECO:0007669"/>
    <property type="project" value="UniProtKB-KW"/>
</dbReference>
<reference evidence="8" key="1">
    <citation type="submission" date="2023-07" db="EMBL/GenBank/DDBJ databases">
        <title>Genomic Encyclopedia of Type Strains, Phase IV (KMG-IV): sequencing the most valuable type-strain genomes for metagenomic binning, comparative biology and taxonomic classification.</title>
        <authorList>
            <person name="Goeker M."/>
        </authorList>
    </citation>
    <scope>NUCLEOTIDE SEQUENCE [LARGE SCALE GENOMIC DNA]</scope>
    <source>
        <strain evidence="8">DSM 21204</strain>
    </source>
</reference>
<dbReference type="HAMAP" id="MF_00500">
    <property type="entry name" value="Ribosomal_bS20"/>
    <property type="match status" value="1"/>
</dbReference>
<protein>
    <recommendedName>
        <fullName evidence="5 6">Small ribosomal subunit protein bS20</fullName>
    </recommendedName>
</protein>
<comment type="similarity">
    <text evidence="6">Belongs to the bacterial ribosomal protein bS20 family.</text>
</comment>
<evidence type="ECO:0000256" key="6">
    <source>
        <dbReference type="HAMAP-Rule" id="MF_00500"/>
    </source>
</evidence>
<evidence type="ECO:0000313" key="9">
    <source>
        <dbReference type="Proteomes" id="UP001240643"/>
    </source>
</evidence>
<dbReference type="InterPro" id="IPR036510">
    <property type="entry name" value="Ribosomal_bS20_sf"/>
</dbReference>
<accession>A0ABU0LY78</accession>
<evidence type="ECO:0000256" key="1">
    <source>
        <dbReference type="ARBA" id="ARBA00022730"/>
    </source>
</evidence>
<name>A0ABU0LY78_9BACT</name>
<dbReference type="InterPro" id="IPR002583">
    <property type="entry name" value="Ribosomal_bS20"/>
</dbReference>
<feature type="compositionally biased region" description="Basic and acidic residues" evidence="7">
    <location>
        <begin position="10"/>
        <end position="22"/>
    </location>
</feature>
<evidence type="ECO:0000256" key="2">
    <source>
        <dbReference type="ARBA" id="ARBA00022884"/>
    </source>
</evidence>
<evidence type="ECO:0000256" key="4">
    <source>
        <dbReference type="ARBA" id="ARBA00023274"/>
    </source>
</evidence>
<keyword evidence="1 6" id="KW-0699">rRNA-binding</keyword>
<comment type="function">
    <text evidence="6">Binds directly to 16S ribosomal RNA.</text>
</comment>
<evidence type="ECO:0000256" key="7">
    <source>
        <dbReference type="SAM" id="MobiDB-lite"/>
    </source>
</evidence>
<dbReference type="NCBIfam" id="TIGR00029">
    <property type="entry name" value="S20"/>
    <property type="match status" value="1"/>
</dbReference>
<evidence type="ECO:0000256" key="3">
    <source>
        <dbReference type="ARBA" id="ARBA00022980"/>
    </source>
</evidence>
<gene>
    <name evidence="6" type="primary">rpsT</name>
    <name evidence="8" type="ORF">J2Z62_000105</name>
</gene>
<keyword evidence="2 6" id="KW-0694">RNA-binding</keyword>
<dbReference type="Gene3D" id="1.20.58.110">
    <property type="entry name" value="Ribosomal protein S20"/>
    <property type="match status" value="1"/>
</dbReference>
<organism evidence="8 9">
    <name type="scientific">Mycoplasmoides fastidiosum</name>
    <dbReference type="NCBI Taxonomy" id="92758"/>
    <lineage>
        <taxon>Bacteria</taxon>
        <taxon>Bacillati</taxon>
        <taxon>Mycoplasmatota</taxon>
        <taxon>Mycoplasmoidales</taxon>
        <taxon>Mycoplasmoidaceae</taxon>
        <taxon>Mycoplasmoides</taxon>
    </lineage>
</organism>
<keyword evidence="3 6" id="KW-0689">Ribosomal protein</keyword>
<keyword evidence="9" id="KW-1185">Reference proteome</keyword>
<dbReference type="Pfam" id="PF01649">
    <property type="entry name" value="Ribosomal_S20p"/>
    <property type="match status" value="1"/>
</dbReference>
<dbReference type="SUPFAM" id="SSF46992">
    <property type="entry name" value="Ribosomal protein S20"/>
    <property type="match status" value="1"/>
</dbReference>
<keyword evidence="4 6" id="KW-0687">Ribonucleoprotein</keyword>
<proteinExistence type="inferred from homology"/>
<comment type="caution">
    <text evidence="8">The sequence shown here is derived from an EMBL/GenBank/DDBJ whole genome shotgun (WGS) entry which is preliminary data.</text>
</comment>
<dbReference type="Proteomes" id="UP001240643">
    <property type="component" value="Unassembled WGS sequence"/>
</dbReference>
<sequence>MANIKSNAKSAERARAARTVHKAEKSYLRNRIKEAKATGNSDKVNLAFKALDSKASKGLIKKSTANRLKSRLAKHVNKMNSPQNNNQ</sequence>
<evidence type="ECO:0000313" key="8">
    <source>
        <dbReference type="EMBL" id="MDQ0513667.1"/>
    </source>
</evidence>
<dbReference type="EMBL" id="JAUSWO010000001">
    <property type="protein sequence ID" value="MDQ0513667.1"/>
    <property type="molecule type" value="Genomic_DNA"/>
</dbReference>
<dbReference type="RefSeq" id="WP_256547639.1">
    <property type="nucleotide sequence ID" value="NZ_CP101809.1"/>
</dbReference>
<feature type="region of interest" description="Disordered" evidence="7">
    <location>
        <begin position="1"/>
        <end position="22"/>
    </location>
</feature>
<evidence type="ECO:0000256" key="5">
    <source>
        <dbReference type="ARBA" id="ARBA00035136"/>
    </source>
</evidence>